<dbReference type="GO" id="GO:0046872">
    <property type="term" value="F:metal ion binding"/>
    <property type="evidence" value="ECO:0007669"/>
    <property type="project" value="UniProtKB-KW"/>
</dbReference>
<dbReference type="InterPro" id="IPR001030">
    <property type="entry name" value="Acoase/IPM_deHydtase_lsu_aba"/>
</dbReference>
<name>A0A447TF47_CHRVL</name>
<dbReference type="GO" id="GO:0009098">
    <property type="term" value="P:L-leucine biosynthetic process"/>
    <property type="evidence" value="ECO:0007669"/>
    <property type="project" value="UniProtKB-KW"/>
</dbReference>
<evidence type="ECO:0000256" key="3">
    <source>
        <dbReference type="ARBA" id="ARBA00002695"/>
    </source>
</evidence>
<dbReference type="Gene3D" id="3.30.499.10">
    <property type="entry name" value="Aconitase, domain 3"/>
    <property type="match status" value="1"/>
</dbReference>
<evidence type="ECO:0000313" key="18">
    <source>
        <dbReference type="Proteomes" id="UP000275777"/>
    </source>
</evidence>
<comment type="function">
    <text evidence="3">Catalyzes the isomerization between 2-isopropylmalate and 3-isopropylmalate, via the formation of 2-isopropylmaleate.</text>
</comment>
<evidence type="ECO:0000256" key="13">
    <source>
        <dbReference type="ARBA" id="ARBA00023239"/>
    </source>
</evidence>
<dbReference type="AlphaFoldDB" id="A0A447TF47"/>
<evidence type="ECO:0000256" key="5">
    <source>
        <dbReference type="ARBA" id="ARBA00011271"/>
    </source>
</evidence>
<feature type="region of interest" description="Disordered" evidence="15">
    <location>
        <begin position="75"/>
        <end position="95"/>
    </location>
</feature>
<keyword evidence="12" id="KW-0411">Iron-sulfur</keyword>
<reference evidence="17 18" key="1">
    <citation type="submission" date="2018-12" db="EMBL/GenBank/DDBJ databases">
        <authorList>
            <consortium name="Pathogen Informatics"/>
        </authorList>
    </citation>
    <scope>NUCLEOTIDE SEQUENCE [LARGE SCALE GENOMIC DNA]</scope>
    <source>
        <strain evidence="17 18">NCTC9695</strain>
    </source>
</reference>
<evidence type="ECO:0000256" key="10">
    <source>
        <dbReference type="ARBA" id="ARBA00022723"/>
    </source>
</evidence>
<dbReference type="InterPro" id="IPR050067">
    <property type="entry name" value="IPM_dehydratase_rel_enz"/>
</dbReference>
<dbReference type="EMBL" id="LR134182">
    <property type="protein sequence ID" value="VEB43560.1"/>
    <property type="molecule type" value="Genomic_DNA"/>
</dbReference>
<evidence type="ECO:0000256" key="11">
    <source>
        <dbReference type="ARBA" id="ARBA00023004"/>
    </source>
</evidence>
<evidence type="ECO:0000256" key="9">
    <source>
        <dbReference type="ARBA" id="ARBA00022605"/>
    </source>
</evidence>
<dbReference type="PANTHER" id="PTHR43822:SF9">
    <property type="entry name" value="3-ISOPROPYLMALATE DEHYDRATASE"/>
    <property type="match status" value="1"/>
</dbReference>
<keyword evidence="14" id="KW-0100">Branched-chain amino acid biosynthesis</keyword>
<keyword evidence="13 17" id="KW-0456">Lyase</keyword>
<keyword evidence="10" id="KW-0479">Metal-binding</keyword>
<organism evidence="17 18">
    <name type="scientific">Chromobacterium violaceum</name>
    <dbReference type="NCBI Taxonomy" id="536"/>
    <lineage>
        <taxon>Bacteria</taxon>
        <taxon>Pseudomonadati</taxon>
        <taxon>Pseudomonadota</taxon>
        <taxon>Betaproteobacteria</taxon>
        <taxon>Neisseriales</taxon>
        <taxon>Chromobacteriaceae</taxon>
        <taxon>Chromobacterium</taxon>
    </lineage>
</organism>
<dbReference type="EC" id="4.2.1.33" evidence="6"/>
<evidence type="ECO:0000256" key="14">
    <source>
        <dbReference type="ARBA" id="ARBA00023304"/>
    </source>
</evidence>
<evidence type="ECO:0000256" key="12">
    <source>
        <dbReference type="ARBA" id="ARBA00023014"/>
    </source>
</evidence>
<evidence type="ECO:0000256" key="7">
    <source>
        <dbReference type="ARBA" id="ARBA00022430"/>
    </source>
</evidence>
<comment type="subunit">
    <text evidence="5">Heterodimer of LeuC and LeuD.</text>
</comment>
<evidence type="ECO:0000256" key="6">
    <source>
        <dbReference type="ARBA" id="ARBA00011998"/>
    </source>
</evidence>
<feature type="domain" description="Aconitase/3-isopropylmalate dehydratase large subunit alpha/beta/alpha" evidence="16">
    <location>
        <begin position="1"/>
        <end position="70"/>
    </location>
</feature>
<protein>
    <recommendedName>
        <fullName evidence="6">3-isopropylmalate dehydratase</fullName>
        <ecNumber evidence="6">4.2.1.33</ecNumber>
    </recommendedName>
</protein>
<dbReference type="PANTHER" id="PTHR43822">
    <property type="entry name" value="HOMOACONITASE, MITOCHONDRIAL-RELATED"/>
    <property type="match status" value="1"/>
</dbReference>
<accession>A0A447TF47</accession>
<keyword evidence="8" id="KW-0004">4Fe-4S</keyword>
<sequence length="95" mass="9609">MTVVCGDSHTSTHGAFCALAHGIGTSEVEHVMATQCLVAKKSKNMLVRVDGRLGAGITAKDVALAIIGKIAPPAAPATPSSLAARRSAGFPWKAG</sequence>
<comment type="cofactor">
    <cofactor evidence="2">
        <name>[4Fe-4S] cluster</name>
        <dbReference type="ChEBI" id="CHEBI:49883"/>
    </cofactor>
</comment>
<dbReference type="InterPro" id="IPR015931">
    <property type="entry name" value="Acnase/IPM_dHydase_lsu_aba_1/3"/>
</dbReference>
<dbReference type="Pfam" id="PF00330">
    <property type="entry name" value="Aconitase"/>
    <property type="match status" value="1"/>
</dbReference>
<proteinExistence type="predicted"/>
<evidence type="ECO:0000313" key="17">
    <source>
        <dbReference type="EMBL" id="VEB43560.1"/>
    </source>
</evidence>
<gene>
    <name evidence="17" type="primary">leuC_4</name>
    <name evidence="17" type="ORF">NCTC9695_04019</name>
</gene>
<comment type="pathway">
    <text evidence="4">Amino-acid biosynthesis; L-leucine biosynthesis; L-leucine from 3-methyl-2-oxobutanoate: step 2/4.</text>
</comment>
<dbReference type="SUPFAM" id="SSF53732">
    <property type="entry name" value="Aconitase iron-sulfur domain"/>
    <property type="match status" value="1"/>
</dbReference>
<dbReference type="GO" id="GO:0051539">
    <property type="term" value="F:4 iron, 4 sulfur cluster binding"/>
    <property type="evidence" value="ECO:0007669"/>
    <property type="project" value="UniProtKB-KW"/>
</dbReference>
<keyword evidence="7" id="KW-0432">Leucine biosynthesis</keyword>
<evidence type="ECO:0000259" key="16">
    <source>
        <dbReference type="Pfam" id="PF00330"/>
    </source>
</evidence>
<evidence type="ECO:0000256" key="2">
    <source>
        <dbReference type="ARBA" id="ARBA00001966"/>
    </source>
</evidence>
<dbReference type="Proteomes" id="UP000275777">
    <property type="component" value="Chromosome"/>
</dbReference>
<evidence type="ECO:0000256" key="15">
    <source>
        <dbReference type="SAM" id="MobiDB-lite"/>
    </source>
</evidence>
<evidence type="ECO:0000256" key="1">
    <source>
        <dbReference type="ARBA" id="ARBA00000491"/>
    </source>
</evidence>
<evidence type="ECO:0000256" key="8">
    <source>
        <dbReference type="ARBA" id="ARBA00022485"/>
    </source>
</evidence>
<dbReference type="InterPro" id="IPR036008">
    <property type="entry name" value="Aconitase_4Fe-4S_dom"/>
</dbReference>
<dbReference type="GO" id="GO:0003861">
    <property type="term" value="F:3-isopropylmalate dehydratase activity"/>
    <property type="evidence" value="ECO:0007669"/>
    <property type="project" value="UniProtKB-EC"/>
</dbReference>
<keyword evidence="11" id="KW-0408">Iron</keyword>
<feature type="compositionally biased region" description="Low complexity" evidence="15">
    <location>
        <begin position="75"/>
        <end position="88"/>
    </location>
</feature>
<keyword evidence="9" id="KW-0028">Amino-acid biosynthesis</keyword>
<evidence type="ECO:0000256" key="4">
    <source>
        <dbReference type="ARBA" id="ARBA00004729"/>
    </source>
</evidence>
<comment type="catalytic activity">
    <reaction evidence="1">
        <text>(2R,3S)-3-isopropylmalate = (2S)-2-isopropylmalate</text>
        <dbReference type="Rhea" id="RHEA:32287"/>
        <dbReference type="ChEBI" id="CHEBI:1178"/>
        <dbReference type="ChEBI" id="CHEBI:35121"/>
        <dbReference type="EC" id="4.2.1.33"/>
    </reaction>
</comment>